<evidence type="ECO:0000259" key="1">
    <source>
        <dbReference type="Pfam" id="PF12867"/>
    </source>
</evidence>
<gene>
    <name evidence="2" type="ORF">FB467_1070</name>
</gene>
<comment type="caution">
    <text evidence="2">The sequence shown here is derived from an EMBL/GenBank/DDBJ whole genome shotgun (WGS) entry which is preliminary data.</text>
</comment>
<sequence>MSEAAPDIPPDTKDWTWTLDRTCQECGFTAGEVAAEDVPDLITALTAPWPEVLRRPDVGVRRRADRWSDLEYACHVRDVCRVFTVRLRLMREQEAPAFPDFGPDDAALAGRYAEQDPARVVGELGAAAAGLAADYAAVPGDGAGWERTGLRSDGKEFTVLTLGRYLLHDLAHHLHDVGAGPVEG</sequence>
<dbReference type="RefSeq" id="WP_141784172.1">
    <property type="nucleotide sequence ID" value="NZ_BAAAIK010000004.1"/>
</dbReference>
<dbReference type="OrthoDB" id="3376896at2"/>
<evidence type="ECO:0000313" key="2">
    <source>
        <dbReference type="EMBL" id="TQL49972.1"/>
    </source>
</evidence>
<accession>A0A542YPD8</accession>
<dbReference type="EMBL" id="VFOP01000001">
    <property type="protein sequence ID" value="TQL49972.1"/>
    <property type="molecule type" value="Genomic_DNA"/>
</dbReference>
<protein>
    <recommendedName>
        <fullName evidence="1">DinB-like domain-containing protein</fullName>
    </recommendedName>
</protein>
<dbReference type="InterPro" id="IPR024775">
    <property type="entry name" value="DinB-like"/>
</dbReference>
<dbReference type="Proteomes" id="UP000319516">
    <property type="component" value="Unassembled WGS sequence"/>
</dbReference>
<dbReference type="Pfam" id="PF12867">
    <property type="entry name" value="DinB_2"/>
    <property type="match status" value="1"/>
</dbReference>
<evidence type="ECO:0000313" key="3">
    <source>
        <dbReference type="Proteomes" id="UP000319516"/>
    </source>
</evidence>
<feature type="domain" description="DinB-like" evidence="1">
    <location>
        <begin position="60"/>
        <end position="175"/>
    </location>
</feature>
<proteinExistence type="predicted"/>
<organism evidence="2 3">
    <name type="scientific">Ornithinicoccus hortensis</name>
    <dbReference type="NCBI Taxonomy" id="82346"/>
    <lineage>
        <taxon>Bacteria</taxon>
        <taxon>Bacillati</taxon>
        <taxon>Actinomycetota</taxon>
        <taxon>Actinomycetes</taxon>
        <taxon>Micrococcales</taxon>
        <taxon>Intrasporangiaceae</taxon>
        <taxon>Ornithinicoccus</taxon>
    </lineage>
</organism>
<dbReference type="Gene3D" id="1.20.120.450">
    <property type="entry name" value="dinb family like domain"/>
    <property type="match status" value="1"/>
</dbReference>
<dbReference type="SUPFAM" id="SSF109854">
    <property type="entry name" value="DinB/YfiT-like putative metalloenzymes"/>
    <property type="match status" value="1"/>
</dbReference>
<dbReference type="AlphaFoldDB" id="A0A542YPD8"/>
<dbReference type="InterPro" id="IPR034660">
    <property type="entry name" value="DinB/YfiT-like"/>
</dbReference>
<reference evidence="2 3" key="1">
    <citation type="submission" date="2019-06" db="EMBL/GenBank/DDBJ databases">
        <title>Sequencing the genomes of 1000 actinobacteria strains.</title>
        <authorList>
            <person name="Klenk H.-P."/>
        </authorList>
    </citation>
    <scope>NUCLEOTIDE SEQUENCE [LARGE SCALE GENOMIC DNA]</scope>
    <source>
        <strain evidence="2 3">DSM 12335</strain>
    </source>
</reference>
<name>A0A542YPD8_9MICO</name>
<keyword evidence="3" id="KW-1185">Reference proteome</keyword>